<proteinExistence type="predicted"/>
<reference evidence="1" key="1">
    <citation type="journal article" date="2021" name="Proc. Natl. Acad. Sci. U.S.A.">
        <title>A Catalog of Tens of Thousands of Viruses from Human Metagenomes Reveals Hidden Associations with Chronic Diseases.</title>
        <authorList>
            <person name="Tisza M.J."/>
            <person name="Buck C.B."/>
        </authorList>
    </citation>
    <scope>NUCLEOTIDE SEQUENCE</scope>
    <source>
        <strain evidence="1">Ct7oE3</strain>
    </source>
</reference>
<evidence type="ECO:0000313" key="1">
    <source>
        <dbReference type="EMBL" id="DAD75380.1"/>
    </source>
</evidence>
<protein>
    <submittedName>
        <fullName evidence="1">Uncharacterized protein</fullName>
    </submittedName>
</protein>
<organism evidence="1">
    <name type="scientific">Caudovirales sp. ct7oE3</name>
    <dbReference type="NCBI Taxonomy" id="2826768"/>
    <lineage>
        <taxon>Viruses</taxon>
        <taxon>Duplodnaviria</taxon>
        <taxon>Heunggongvirae</taxon>
        <taxon>Uroviricota</taxon>
        <taxon>Caudoviricetes</taxon>
    </lineage>
</organism>
<dbReference type="EMBL" id="BK014781">
    <property type="protein sequence ID" value="DAD75380.1"/>
    <property type="molecule type" value="Genomic_DNA"/>
</dbReference>
<accession>A0A8S5LZH8</accession>
<sequence>MTSFCTVDGYKFDYLANGSNTHLHIVIYFPNMIRDKGSMLIYGNMNGSLYLGIIGYNKNGSASISHIVGTGCSINSSGLESENGVTWIRIILNINQYSAYGILCVDPFETAHTA</sequence>
<name>A0A8S5LZH8_9CAUD</name>